<dbReference type="EMBL" id="BMSZ01000012">
    <property type="protein sequence ID" value="GGS63241.1"/>
    <property type="molecule type" value="Genomic_DNA"/>
</dbReference>
<sequence length="155" mass="16995">MSAADEFNHFYPVGTPVLAYPGVRPEDGPDDDTLITRTRTEARVSGSGDDVIWVDGHGAYISLTHVDPVSEEQWRQARIDRDETTASRRAALLDAIRTRPAGWKPERAAFALKRLGFGWVSERTARGDLEALAADGHLAPVTEVVIRHYDLTGGA</sequence>
<dbReference type="Proteomes" id="UP000659767">
    <property type="component" value="Unassembled WGS sequence"/>
</dbReference>
<gene>
    <name evidence="1" type="ORF">GCM10010253_42600</name>
</gene>
<reference evidence="2" key="1">
    <citation type="journal article" date="2019" name="Int. J. Syst. Evol. Microbiol.">
        <title>The Global Catalogue of Microorganisms (GCM) 10K type strain sequencing project: providing services to taxonomists for standard genome sequencing and annotation.</title>
        <authorList>
            <consortium name="The Broad Institute Genomics Platform"/>
            <consortium name="The Broad Institute Genome Sequencing Center for Infectious Disease"/>
            <person name="Wu L."/>
            <person name="Ma J."/>
        </authorList>
    </citation>
    <scope>NUCLEOTIDE SEQUENCE [LARGE SCALE GENOMIC DNA]</scope>
    <source>
        <strain evidence="2">JCM 4350</strain>
    </source>
</reference>
<comment type="caution">
    <text evidence="1">The sequence shown here is derived from an EMBL/GenBank/DDBJ whole genome shotgun (WGS) entry which is preliminary data.</text>
</comment>
<evidence type="ECO:0000313" key="1">
    <source>
        <dbReference type="EMBL" id="GGS63241.1"/>
    </source>
</evidence>
<name>A0ABQ2TC58_STRBA</name>
<protein>
    <submittedName>
        <fullName evidence="1">Uncharacterized protein</fullName>
    </submittedName>
</protein>
<evidence type="ECO:0000313" key="2">
    <source>
        <dbReference type="Proteomes" id="UP000659767"/>
    </source>
</evidence>
<accession>A0ABQ2TC58</accession>
<keyword evidence="2" id="KW-1185">Reference proteome</keyword>
<dbReference type="RefSeq" id="WP_199888810.1">
    <property type="nucleotide sequence ID" value="NZ_BMSZ01000012.1"/>
</dbReference>
<proteinExistence type="predicted"/>
<organism evidence="1 2">
    <name type="scientific">Streptomyces badius</name>
    <dbReference type="NCBI Taxonomy" id="1941"/>
    <lineage>
        <taxon>Bacteria</taxon>
        <taxon>Bacillati</taxon>
        <taxon>Actinomycetota</taxon>
        <taxon>Actinomycetes</taxon>
        <taxon>Kitasatosporales</taxon>
        <taxon>Streptomycetaceae</taxon>
        <taxon>Streptomyces</taxon>
    </lineage>
</organism>